<dbReference type="HOGENOM" id="CLU_3331196_0_0_6"/>
<organism evidence="1 2">
    <name type="scientific">Paraglaciecola psychrophila 170</name>
    <dbReference type="NCBI Taxonomy" id="1129794"/>
    <lineage>
        <taxon>Bacteria</taxon>
        <taxon>Pseudomonadati</taxon>
        <taxon>Pseudomonadota</taxon>
        <taxon>Gammaproteobacteria</taxon>
        <taxon>Alteromonadales</taxon>
        <taxon>Alteromonadaceae</taxon>
        <taxon>Paraglaciecola</taxon>
    </lineage>
</organism>
<dbReference type="Proteomes" id="UP000011864">
    <property type="component" value="Chromosome"/>
</dbReference>
<reference evidence="1 2" key="1">
    <citation type="journal article" date="2013" name="Genome Announc.">
        <title>Complete Genome Sequence of Glaciecola psychrophila Strain 170T.</title>
        <authorList>
            <person name="Yin J."/>
            <person name="Chen J."/>
            <person name="Liu G."/>
            <person name="Yu Y."/>
            <person name="Song L."/>
            <person name="Wang X."/>
            <person name="Qu X."/>
        </authorList>
    </citation>
    <scope>NUCLEOTIDE SEQUENCE [LARGE SCALE GENOMIC DNA]</scope>
    <source>
        <strain evidence="1 2">170</strain>
    </source>
</reference>
<proteinExistence type="predicted"/>
<name>K6YV38_9ALTE</name>
<evidence type="ECO:0000313" key="1">
    <source>
        <dbReference type="EMBL" id="AGH46778.1"/>
    </source>
</evidence>
<sequence length="38" mass="4264">MSTKEKRCTHKPFLAKLNSIIDENAQPIIVTDAGYKTT</sequence>
<evidence type="ECO:0008006" key="3">
    <source>
        <dbReference type="Google" id="ProtNLM"/>
    </source>
</evidence>
<keyword evidence="2" id="KW-1185">Reference proteome</keyword>
<dbReference type="STRING" id="1129794.C427_4679"/>
<evidence type="ECO:0000313" key="2">
    <source>
        <dbReference type="Proteomes" id="UP000011864"/>
    </source>
</evidence>
<dbReference type="PATRIC" id="fig|1129794.4.peg.4659"/>
<accession>K6YV38</accession>
<gene>
    <name evidence="1" type="ORF">C427_4679</name>
</gene>
<protein>
    <recommendedName>
        <fullName evidence="3">Transposase</fullName>
    </recommendedName>
</protein>
<dbReference type="AlphaFoldDB" id="K6YV38"/>
<dbReference type="KEGG" id="gps:C427_4679"/>
<dbReference type="EMBL" id="CP003837">
    <property type="protein sequence ID" value="AGH46778.1"/>
    <property type="molecule type" value="Genomic_DNA"/>
</dbReference>